<organism evidence="1 2">
    <name type="scientific">Ceriporiopsis subvermispora (strain B)</name>
    <name type="common">White-rot fungus</name>
    <name type="synonym">Gelatoporia subvermispora</name>
    <dbReference type="NCBI Taxonomy" id="914234"/>
    <lineage>
        <taxon>Eukaryota</taxon>
        <taxon>Fungi</taxon>
        <taxon>Dikarya</taxon>
        <taxon>Basidiomycota</taxon>
        <taxon>Agaricomycotina</taxon>
        <taxon>Agaricomycetes</taxon>
        <taxon>Polyporales</taxon>
        <taxon>Gelatoporiaceae</taxon>
        <taxon>Gelatoporia</taxon>
    </lineage>
</organism>
<accession>M2PMW0</accession>
<evidence type="ECO:0000313" key="1">
    <source>
        <dbReference type="EMBL" id="EMD37754.1"/>
    </source>
</evidence>
<protein>
    <submittedName>
        <fullName evidence="1">Uncharacterized protein</fullName>
    </submittedName>
</protein>
<proteinExistence type="predicted"/>
<dbReference type="AlphaFoldDB" id="M2PMW0"/>
<evidence type="ECO:0000313" key="2">
    <source>
        <dbReference type="Proteomes" id="UP000016930"/>
    </source>
</evidence>
<dbReference type="Proteomes" id="UP000016930">
    <property type="component" value="Unassembled WGS sequence"/>
</dbReference>
<dbReference type="HOGENOM" id="CLU_2359509_0_0_1"/>
<gene>
    <name evidence="1" type="ORF">CERSUDRAFT_65353</name>
</gene>
<name>M2PMW0_CERS8</name>
<keyword evidence="2" id="KW-1185">Reference proteome</keyword>
<sequence length="96" mass="10588">MAAAAVATPASTTYITQQPELRREPLGGVYRHCDLTDLVSCDAEMQKTPLEGTKVSNFLRNRRSDAERRTVSLIGSACKTSWYLIDADAKDQPKTV</sequence>
<dbReference type="EMBL" id="KB445796">
    <property type="protein sequence ID" value="EMD37754.1"/>
    <property type="molecule type" value="Genomic_DNA"/>
</dbReference>
<reference evidence="1 2" key="1">
    <citation type="journal article" date="2012" name="Proc. Natl. Acad. Sci. U.S.A.">
        <title>Comparative genomics of Ceriporiopsis subvermispora and Phanerochaete chrysosporium provide insight into selective ligninolysis.</title>
        <authorList>
            <person name="Fernandez-Fueyo E."/>
            <person name="Ruiz-Duenas F.J."/>
            <person name="Ferreira P."/>
            <person name="Floudas D."/>
            <person name="Hibbett D.S."/>
            <person name="Canessa P."/>
            <person name="Larrondo L.F."/>
            <person name="James T.Y."/>
            <person name="Seelenfreund D."/>
            <person name="Lobos S."/>
            <person name="Polanco R."/>
            <person name="Tello M."/>
            <person name="Honda Y."/>
            <person name="Watanabe T."/>
            <person name="Watanabe T."/>
            <person name="Ryu J.S."/>
            <person name="Kubicek C.P."/>
            <person name="Schmoll M."/>
            <person name="Gaskell J."/>
            <person name="Hammel K.E."/>
            <person name="St John F.J."/>
            <person name="Vanden Wymelenberg A."/>
            <person name="Sabat G."/>
            <person name="Splinter BonDurant S."/>
            <person name="Syed K."/>
            <person name="Yadav J.S."/>
            <person name="Doddapaneni H."/>
            <person name="Subramanian V."/>
            <person name="Lavin J.L."/>
            <person name="Oguiza J.A."/>
            <person name="Perez G."/>
            <person name="Pisabarro A.G."/>
            <person name="Ramirez L."/>
            <person name="Santoyo F."/>
            <person name="Master E."/>
            <person name="Coutinho P.M."/>
            <person name="Henrissat B."/>
            <person name="Lombard V."/>
            <person name="Magnuson J.K."/>
            <person name="Kuees U."/>
            <person name="Hori C."/>
            <person name="Igarashi K."/>
            <person name="Samejima M."/>
            <person name="Held B.W."/>
            <person name="Barry K.W."/>
            <person name="LaButti K.M."/>
            <person name="Lapidus A."/>
            <person name="Lindquist E.A."/>
            <person name="Lucas S.M."/>
            <person name="Riley R."/>
            <person name="Salamov A.A."/>
            <person name="Hoffmeister D."/>
            <person name="Schwenk D."/>
            <person name="Hadar Y."/>
            <person name="Yarden O."/>
            <person name="de Vries R.P."/>
            <person name="Wiebenga A."/>
            <person name="Stenlid J."/>
            <person name="Eastwood D."/>
            <person name="Grigoriev I.V."/>
            <person name="Berka R.M."/>
            <person name="Blanchette R.A."/>
            <person name="Kersten P."/>
            <person name="Martinez A.T."/>
            <person name="Vicuna R."/>
            <person name="Cullen D."/>
        </authorList>
    </citation>
    <scope>NUCLEOTIDE SEQUENCE [LARGE SCALE GENOMIC DNA]</scope>
    <source>
        <strain evidence="1 2">B</strain>
    </source>
</reference>